<evidence type="ECO:0008006" key="3">
    <source>
        <dbReference type="Google" id="ProtNLM"/>
    </source>
</evidence>
<evidence type="ECO:0000313" key="1">
    <source>
        <dbReference type="EMBL" id="QBR83885.1"/>
    </source>
</evidence>
<accession>A0AAX1EFL9</accession>
<dbReference type="RefSeq" id="WP_135060196.1">
    <property type="nucleotide sequence ID" value="NZ_CP038254.1"/>
</dbReference>
<evidence type="ECO:0000313" key="2">
    <source>
        <dbReference type="Proteomes" id="UP000295517"/>
    </source>
</evidence>
<dbReference type="EMBL" id="CP038254">
    <property type="protein sequence ID" value="QBR83885.1"/>
    <property type="molecule type" value="Genomic_DNA"/>
</dbReference>
<proteinExistence type="predicted"/>
<dbReference type="AlphaFoldDB" id="A0AAX1EFL9"/>
<organism evidence="1 2">
    <name type="scientific">Legionella israelensis</name>
    <dbReference type="NCBI Taxonomy" id="454"/>
    <lineage>
        <taxon>Bacteria</taxon>
        <taxon>Pseudomonadati</taxon>
        <taxon>Pseudomonadota</taxon>
        <taxon>Gammaproteobacteria</taxon>
        <taxon>Legionellales</taxon>
        <taxon>Legionellaceae</taxon>
        <taxon>Legionella</taxon>
    </lineage>
</organism>
<reference evidence="1 2" key="1">
    <citation type="submission" date="2019-03" db="EMBL/GenBank/DDBJ databases">
        <title>Diverse conjugative elements silence natural transformation in Legionella species.</title>
        <authorList>
            <person name="Durieux I."/>
            <person name="Ginevra C."/>
            <person name="Attaiech L."/>
            <person name="Picq K."/>
            <person name="Juan P.A."/>
            <person name="Jarraud S."/>
            <person name="Charpentier X."/>
        </authorList>
    </citation>
    <scope>NUCLEOTIDE SEQUENCE [LARGE SCALE GENOMIC DNA]</scope>
    <source>
        <strain evidence="1 2">HL-0427-4011</strain>
    </source>
</reference>
<gene>
    <name evidence="1" type="ORF">E3983_05700</name>
</gene>
<name>A0AAX1EFL9_9GAMM</name>
<dbReference type="Proteomes" id="UP000295517">
    <property type="component" value="Chromosome"/>
</dbReference>
<sequence length="232" mass="26992">MQILYIPFPESEVGELRQMAEQWKKNLKTNFNESIQILCYQEEFDEGSLQELQIYILGHGFTDSPDLRITNISNVSSPLCKIIDPEIVASRFQEDFMIVNSQIKTVHLYVCGTESKNKQLAETFQKYLCRQDFPSIHFYSGSVSIPDDHGNAWSFSNGNPSPLFTKANLIRKTLTTETHDHEDHKKPVKQKLTTEDFRKKNLHRFWKINKENRAKAILKIREENSLCHALTQ</sequence>
<protein>
    <recommendedName>
        <fullName evidence="3">RNA binding protein (Contains ribosomal protein S1 domain)</fullName>
    </recommendedName>
</protein>